<sequence length="1194" mass="130829">MPNCGARKTRKATQSRYEIWPKIIFASKGMDESRSLRRAPFAMPSVNSDDADMDKAPHWSHPHASLAALIKLGGFGVMSNVPKGYCDDGKTSARHHLAVTLQTRRPRLQSTLPVAALSDCLLYFLSSFLRYPSCRASAGFCDFRGSLTEVVSLQSVAMANPAADPKAAPLADELKELALSLPTTVFPKNFFCALCNQLAFDSYKLICCAKSICSSCHANLQFPTTCPSCDHSPLEADSCITNKSLRNTMRVWLQKQKKKEEAKAVAQAATPPTEATPVAPEVQPVAGGTEKPVDSIEEPTNAENGAVDQAAGSAAKADDAGQRAGSASVHPNEDNASTENAAERRGSNASQDVTKPTATDSATDEQNSTNGANGMMGNNTMMNGLSGPMGFGFPNQGGFANGMSWNGMSNMMPNGGWNGMNPMDFNNMNGMSNGMYGNYGGNMGMGMNDMSAMNMMQYGGGYGNGWNGMGSGYGNFSGPNQMGGYNQSGAYPEMMNQFPKNNFPNQNQNRFHANQGGAHAQRNNSNGAQGGFGFHSTQSRPGSRSGPAPNRDGQSPDGIANAAPEAKTEGEQAKASAESTEEGKENTDGLPTSTEQQGPENGAGPDGDVTNQAGDASSEAVQDGGLKPIQTIDTGDTDIPSYDQAGMSYPQGMMNQFPGQHMNASFDPSMSMNMGYNGNYGPRGGFNNGAYGAATVLTGQPAEPIGVGVVGAPTGPRAMREGRPNTGFSSRVNSSRFPPPAKSIASTHSAAPGSPQRRITIDNKPDDLLYGTRRRSSRYDDREPDYEDRYRDDKGARGDRTRSASVDSKYRSSRREREKHRSSRSHRDRSKEYRRRHRSRSPRADEKYDEDEAYANGEKDSDGSSRRKYRSGDKDRRDRSRERDRKDRKERERDYDYEREKDRSRDKDKDRKRRRDREAEDDERDYDDDKHRSSRRSRKDRDRERRDYDDHDRREYDERERTDKPTQPEKEEDIVGQMMKKRAVSPPLNAPTGPSANGFSIKGRSKNIAMPPPAQPPIGPRAFQPPKGPAAERNKDRSSDARDHRRKSSTGSASAVPTSPVPNEKDTVQDHYAAERARNARERDSRERVVDKPSSKPLHSRISSSSRPSPSSKRSRDDVDDEFSVPKGPKADANPPTGPASHRDKRRKSGATGDDNIANLFTAGLRKNAKARRGGVRHEGDVEREMVERERERR</sequence>
<feature type="compositionally biased region" description="Basic and acidic residues" evidence="1">
    <location>
        <begin position="857"/>
        <end position="909"/>
    </location>
</feature>
<dbReference type="Gene3D" id="3.30.40.10">
    <property type="entry name" value="Zinc/RING finger domain, C3HC4 (zinc finger)"/>
    <property type="match status" value="1"/>
</dbReference>
<dbReference type="GO" id="GO:0051726">
    <property type="term" value="P:regulation of cell cycle"/>
    <property type="evidence" value="ECO:0007669"/>
    <property type="project" value="InterPro"/>
</dbReference>
<dbReference type="GO" id="GO:0003723">
    <property type="term" value="F:RNA binding"/>
    <property type="evidence" value="ECO:0007669"/>
    <property type="project" value="InterPro"/>
</dbReference>
<evidence type="ECO:0000313" key="3">
    <source>
        <dbReference type="Proteomes" id="UP000265663"/>
    </source>
</evidence>
<feature type="compositionally biased region" description="Polar residues" evidence="1">
    <location>
        <begin position="347"/>
        <end position="366"/>
    </location>
</feature>
<protein>
    <recommendedName>
        <fullName evidence="4">RING-type domain-containing protein</fullName>
    </recommendedName>
</protein>
<feature type="compositionally biased region" description="Low complexity" evidence="1">
    <location>
        <begin position="305"/>
        <end position="315"/>
    </location>
</feature>
<dbReference type="AlphaFoldDB" id="A0A3M7M0D7"/>
<evidence type="ECO:0008006" key="4">
    <source>
        <dbReference type="Google" id="ProtNLM"/>
    </source>
</evidence>
<organism evidence="2 3">
    <name type="scientific">Pyrenophora seminiperda CCB06</name>
    <dbReference type="NCBI Taxonomy" id="1302712"/>
    <lineage>
        <taxon>Eukaryota</taxon>
        <taxon>Fungi</taxon>
        <taxon>Dikarya</taxon>
        <taxon>Ascomycota</taxon>
        <taxon>Pezizomycotina</taxon>
        <taxon>Dothideomycetes</taxon>
        <taxon>Pleosporomycetidae</taxon>
        <taxon>Pleosporales</taxon>
        <taxon>Pleosporineae</taxon>
        <taxon>Pleosporaceae</taxon>
        <taxon>Pyrenophora</taxon>
    </lineage>
</organism>
<feature type="compositionally biased region" description="Low complexity" evidence="1">
    <location>
        <begin position="264"/>
        <end position="282"/>
    </location>
</feature>
<name>A0A3M7M0D7_9PLEO</name>
<feature type="compositionally biased region" description="Basic residues" evidence="1">
    <location>
        <begin position="817"/>
        <end position="841"/>
    </location>
</feature>
<dbReference type="GO" id="GO:0043484">
    <property type="term" value="P:regulation of RNA splicing"/>
    <property type="evidence" value="ECO:0007669"/>
    <property type="project" value="InterPro"/>
</dbReference>
<feature type="compositionally biased region" description="Polar residues" evidence="1">
    <location>
        <begin position="726"/>
        <end position="736"/>
    </location>
</feature>
<feature type="compositionally biased region" description="Basic and acidic residues" evidence="1">
    <location>
        <begin position="1030"/>
        <end position="1043"/>
    </location>
</feature>
<evidence type="ECO:0000256" key="1">
    <source>
        <dbReference type="SAM" id="MobiDB-lite"/>
    </source>
</evidence>
<dbReference type="Proteomes" id="UP000265663">
    <property type="component" value="Unassembled WGS sequence"/>
</dbReference>
<dbReference type="OrthoDB" id="106784at2759"/>
<feature type="region of interest" description="Disordered" evidence="1">
    <location>
        <begin position="262"/>
        <end position="379"/>
    </location>
</feature>
<feature type="compositionally biased region" description="Polar residues" evidence="1">
    <location>
        <begin position="589"/>
        <end position="599"/>
    </location>
</feature>
<feature type="compositionally biased region" description="Basic and acidic residues" evidence="1">
    <location>
        <begin position="939"/>
        <end position="969"/>
    </location>
</feature>
<keyword evidence="3" id="KW-1185">Reference proteome</keyword>
<dbReference type="PANTHER" id="PTHR46528">
    <property type="entry name" value="PROTEIN SON"/>
    <property type="match status" value="1"/>
</dbReference>
<accession>A0A3M7M0D7</accession>
<dbReference type="PANTHER" id="PTHR46528:SF1">
    <property type="entry name" value="PROTEIN SON"/>
    <property type="match status" value="1"/>
</dbReference>
<evidence type="ECO:0000313" key="2">
    <source>
        <dbReference type="EMBL" id="RMZ67926.1"/>
    </source>
</evidence>
<feature type="compositionally biased region" description="Pro residues" evidence="1">
    <location>
        <begin position="1010"/>
        <end position="1019"/>
    </location>
</feature>
<dbReference type="InterPro" id="IPR032922">
    <property type="entry name" value="SON"/>
</dbReference>
<reference evidence="2 3" key="1">
    <citation type="journal article" date="2014" name="PLoS ONE">
        <title>De novo Genome Assembly of the Fungal Plant Pathogen Pyrenophora semeniperda.</title>
        <authorList>
            <person name="Soliai M.M."/>
            <person name="Meyer S.E."/>
            <person name="Udall J.A."/>
            <person name="Elzinga D.E."/>
            <person name="Hermansen R.A."/>
            <person name="Bodily P.M."/>
            <person name="Hart A.A."/>
            <person name="Coleman C.E."/>
        </authorList>
    </citation>
    <scope>NUCLEOTIDE SEQUENCE [LARGE SCALE GENOMIC DNA]</scope>
    <source>
        <strain evidence="2 3">CCB06</strain>
        <tissue evidence="2">Mycelium</tissue>
    </source>
</reference>
<gene>
    <name evidence="2" type="ORF">GMOD_00004005</name>
</gene>
<feature type="region of interest" description="Disordered" evidence="1">
    <location>
        <begin position="707"/>
        <end position="1194"/>
    </location>
</feature>
<dbReference type="SUPFAM" id="SSF57850">
    <property type="entry name" value="RING/U-box"/>
    <property type="match status" value="1"/>
</dbReference>
<dbReference type="EMBL" id="KE747814">
    <property type="protein sequence ID" value="RMZ67926.1"/>
    <property type="molecule type" value="Genomic_DNA"/>
</dbReference>
<dbReference type="InterPro" id="IPR013083">
    <property type="entry name" value="Znf_RING/FYVE/PHD"/>
</dbReference>
<feature type="compositionally biased region" description="Basic and acidic residues" evidence="1">
    <location>
        <begin position="1176"/>
        <end position="1194"/>
    </location>
</feature>
<feature type="compositionally biased region" description="Low complexity" evidence="1">
    <location>
        <begin position="496"/>
        <end position="509"/>
    </location>
</feature>
<feature type="compositionally biased region" description="Low complexity" evidence="1">
    <location>
        <begin position="1095"/>
        <end position="1112"/>
    </location>
</feature>
<proteinExistence type="predicted"/>
<feature type="compositionally biased region" description="Basic and acidic residues" evidence="1">
    <location>
        <begin position="1063"/>
        <end position="1094"/>
    </location>
</feature>
<feature type="compositionally biased region" description="Basic and acidic residues" evidence="1">
    <location>
        <begin position="777"/>
        <end position="816"/>
    </location>
</feature>
<feature type="region of interest" description="Disordered" evidence="1">
    <location>
        <begin position="488"/>
        <end position="643"/>
    </location>
</feature>
<feature type="compositionally biased region" description="Low complexity" evidence="1">
    <location>
        <begin position="367"/>
        <end position="379"/>
    </location>
</feature>